<evidence type="ECO:0000256" key="5">
    <source>
        <dbReference type="ARBA" id="ARBA00023136"/>
    </source>
</evidence>
<evidence type="ECO:0000256" key="2">
    <source>
        <dbReference type="ARBA" id="ARBA00022692"/>
    </source>
</evidence>
<evidence type="ECO:0000256" key="3">
    <source>
        <dbReference type="ARBA" id="ARBA00022989"/>
    </source>
</evidence>
<gene>
    <name evidence="6" type="ORF">SAMEA4029009_CIC11G00000002332</name>
</gene>
<keyword evidence="3" id="KW-1133">Transmembrane helix</keyword>
<dbReference type="GO" id="GO:0005741">
    <property type="term" value="C:mitochondrial outer membrane"/>
    <property type="evidence" value="ECO:0007669"/>
    <property type="project" value="TreeGrafter"/>
</dbReference>
<evidence type="ECO:0000256" key="4">
    <source>
        <dbReference type="ARBA" id="ARBA00023128"/>
    </source>
</evidence>
<organism evidence="6 7">
    <name type="scientific">Sungouiella intermedia</name>
    <dbReference type="NCBI Taxonomy" id="45354"/>
    <lineage>
        <taxon>Eukaryota</taxon>
        <taxon>Fungi</taxon>
        <taxon>Dikarya</taxon>
        <taxon>Ascomycota</taxon>
        <taxon>Saccharomycotina</taxon>
        <taxon>Pichiomycetes</taxon>
        <taxon>Metschnikowiaceae</taxon>
        <taxon>Sungouiella</taxon>
    </lineage>
</organism>
<sequence length="585" mass="66604">MDLLKPGLPRRVLHLIRTTNTITAKLVQQLNALNDETSVYLLSVSSVDFEVHPGSVEDIFSKFYYAVGLDKNKATHIPEISLDTLKKYQKQMQDASSGSETHQALILVVNRYSVLIAMYHLSNSIICKTIVAKNQLRYWSDMKLSTYSKVCYGIQTLPVRVYHFAATGVRNTVVTALDESKLKQLPSALWKSFCQLATQMVSHANINFIMKSSRFRMLKVPLNFLDDEIKGKIEQVQEHLDDYYQKLGLIINNLPVEPALVQQLLPECGSGIESMLETIETYVKSNGNARKTAPPNFFVRYWPLLFILVNYGPETTTKVWTNREQILEWIKYNLVDTVVGFWNNWIVKPVGDMLAILRDDNTMTITSKESLKSDLDSLDRMVLEFMRDNNVEVDPAQVHQAVSQGDLTMMMSQYEKEIKTPYKLIIKGLLIRSILIQVQKTKVDGAVAINGIDKLLKSQQLLFGILSILPSIFILYQGNRALRKDALLSSDVTSRRIDCLKTLNQVEKLVNRETDEDKLVCDGKLFVEIVNLSLLSNGIVPKKLRSDFLHDLNELAVAHTDTSERASSAVNRIWNMYLPFFRSLK</sequence>
<keyword evidence="5" id="KW-0472">Membrane</keyword>
<dbReference type="EMBL" id="LT635767">
    <property type="protein sequence ID" value="SGZ54910.1"/>
    <property type="molecule type" value="Genomic_DNA"/>
</dbReference>
<evidence type="ECO:0000256" key="1">
    <source>
        <dbReference type="ARBA" id="ARBA00004225"/>
    </source>
</evidence>
<keyword evidence="2" id="KW-0812">Transmembrane</keyword>
<dbReference type="PANTHER" id="PTHR28234">
    <property type="entry name" value="NUCLEAR CONTROL OF ATPASE PROTEIN 2"/>
    <property type="match status" value="1"/>
</dbReference>
<dbReference type="PANTHER" id="PTHR28234:SF1">
    <property type="entry name" value="NUCLEAR CONTROL OF ATPASE PROTEIN 2"/>
    <property type="match status" value="1"/>
</dbReference>
<evidence type="ECO:0000313" key="7">
    <source>
        <dbReference type="Proteomes" id="UP000182259"/>
    </source>
</evidence>
<dbReference type="Pfam" id="PF08637">
    <property type="entry name" value="NCA2"/>
    <property type="match status" value="1"/>
</dbReference>
<keyword evidence="4" id="KW-0496">Mitochondrion</keyword>
<comment type="subcellular location">
    <subcellularLocation>
        <location evidence="1">Mitochondrion membrane</location>
        <topology evidence="1">Multi-pass membrane protein</topology>
    </subcellularLocation>
</comment>
<accession>A0A1L0DR99</accession>
<proteinExistence type="predicted"/>
<dbReference type="Proteomes" id="UP000182259">
    <property type="component" value="Chromosome IV"/>
</dbReference>
<reference evidence="7" key="1">
    <citation type="submission" date="2016-10" db="EMBL/GenBank/DDBJ databases">
        <authorList>
            <person name="Geijer C."/>
            <person name="Jareborg N."/>
            <person name="Dainat J."/>
        </authorList>
    </citation>
    <scope>NUCLEOTIDE SEQUENCE [LARGE SCALE GENOMIC DNA]</scope>
    <source>
        <strain evidence="7">PYCC 4715</strain>
    </source>
</reference>
<dbReference type="AlphaFoldDB" id="A0A1L0DR99"/>
<name>A0A1L0DR99_9ASCO</name>
<dbReference type="InterPro" id="IPR013946">
    <property type="entry name" value="NCA2-like"/>
</dbReference>
<protein>
    <submittedName>
        <fullName evidence="6">CIC11C00000002332</fullName>
    </submittedName>
</protein>
<evidence type="ECO:0000313" key="6">
    <source>
        <dbReference type="EMBL" id="SGZ54910.1"/>
    </source>
</evidence>